<dbReference type="InterPro" id="IPR036264">
    <property type="entry name" value="Bact_exopeptidase_dim_dom"/>
</dbReference>
<dbReference type="STRING" id="1048983.EL17_02765"/>
<evidence type="ECO:0000256" key="4">
    <source>
        <dbReference type="ARBA" id="ARBA00022801"/>
    </source>
</evidence>
<dbReference type="GO" id="GO:0043604">
    <property type="term" value="P:amide biosynthetic process"/>
    <property type="evidence" value="ECO:0007669"/>
    <property type="project" value="UniProtKB-ARBA"/>
</dbReference>
<keyword evidence="8" id="KW-1185">Reference proteome</keyword>
<dbReference type="GO" id="GO:0008233">
    <property type="term" value="F:peptidase activity"/>
    <property type="evidence" value="ECO:0007669"/>
    <property type="project" value="UniProtKB-KW"/>
</dbReference>
<dbReference type="GO" id="GO:0005576">
    <property type="term" value="C:extracellular region"/>
    <property type="evidence" value="ECO:0007669"/>
    <property type="project" value="UniProtKB-ARBA"/>
</dbReference>
<dbReference type="EMBL" id="JMIH01000014">
    <property type="protein sequence ID" value="KEO74614.1"/>
    <property type="molecule type" value="Genomic_DNA"/>
</dbReference>
<dbReference type="FunFam" id="3.40.630.10:FF:000027">
    <property type="entry name" value="N-fatty-acyl-amino acid synthase/hydrolase PM20D1"/>
    <property type="match status" value="1"/>
</dbReference>
<dbReference type="FunFam" id="1.10.150.900:FF:000003">
    <property type="entry name" value="N-fatty-acyl-amino acid synthase/hydrolase PM20D1"/>
    <property type="match status" value="1"/>
</dbReference>
<dbReference type="Gene3D" id="3.30.70.360">
    <property type="match status" value="1"/>
</dbReference>
<evidence type="ECO:0000256" key="3">
    <source>
        <dbReference type="ARBA" id="ARBA00022723"/>
    </source>
</evidence>
<comment type="similarity">
    <text evidence="1">Belongs to the peptidase M20A family.</text>
</comment>
<dbReference type="Gene3D" id="3.40.630.10">
    <property type="entry name" value="Zn peptidases"/>
    <property type="match status" value="1"/>
</dbReference>
<accession>A0A074L0G0</accession>
<evidence type="ECO:0000313" key="7">
    <source>
        <dbReference type="EMBL" id="KEO74614.1"/>
    </source>
</evidence>
<dbReference type="AlphaFoldDB" id="A0A074L0G0"/>
<dbReference type="InterPro" id="IPR002933">
    <property type="entry name" value="Peptidase_M20"/>
</dbReference>
<dbReference type="Proteomes" id="UP000027821">
    <property type="component" value="Unassembled WGS sequence"/>
</dbReference>
<evidence type="ECO:0000256" key="5">
    <source>
        <dbReference type="ARBA" id="ARBA00022833"/>
    </source>
</evidence>
<dbReference type="eggNOG" id="COG0624">
    <property type="taxonomic scope" value="Bacteria"/>
</dbReference>
<keyword evidence="2" id="KW-0645">Protease</keyword>
<comment type="caution">
    <text evidence="7">The sequence shown here is derived from an EMBL/GenBank/DDBJ whole genome shotgun (WGS) entry which is preliminary data.</text>
</comment>
<dbReference type="PANTHER" id="PTHR45962:SF1">
    <property type="entry name" value="N-FATTY-ACYL-AMINO ACID SYNTHASE_HYDROLASE PM20D1"/>
    <property type="match status" value="1"/>
</dbReference>
<dbReference type="RefSeq" id="WP_035070546.1">
    <property type="nucleotide sequence ID" value="NZ_JMIH01000014.1"/>
</dbReference>
<dbReference type="SUPFAM" id="SSF53187">
    <property type="entry name" value="Zn-dependent exopeptidases"/>
    <property type="match status" value="1"/>
</dbReference>
<dbReference type="Pfam" id="PF07687">
    <property type="entry name" value="M20_dimer"/>
    <property type="match status" value="1"/>
</dbReference>
<reference evidence="7 8" key="1">
    <citation type="submission" date="2014-04" db="EMBL/GenBank/DDBJ databases">
        <title>Characterization and application of a salt tolerant electro-active bacterium.</title>
        <authorList>
            <person name="Yang L."/>
            <person name="Wei S."/>
            <person name="Tay Q.X.M."/>
        </authorList>
    </citation>
    <scope>NUCLEOTIDE SEQUENCE [LARGE SCALE GENOMIC DNA]</scope>
    <source>
        <strain evidence="7 8">LY1</strain>
    </source>
</reference>
<dbReference type="PIRSF" id="PIRSF036696">
    <property type="entry name" value="ACY-1"/>
    <property type="match status" value="1"/>
</dbReference>
<dbReference type="GO" id="GO:0006629">
    <property type="term" value="P:lipid metabolic process"/>
    <property type="evidence" value="ECO:0007669"/>
    <property type="project" value="UniProtKB-ARBA"/>
</dbReference>
<name>A0A074L0G0_9BACT</name>
<keyword evidence="5" id="KW-0862">Zinc</keyword>
<gene>
    <name evidence="7" type="ORF">EL17_02765</name>
</gene>
<dbReference type="OrthoDB" id="9792335at2"/>
<organism evidence="7 8">
    <name type="scientific">Anditalea andensis</name>
    <dbReference type="NCBI Taxonomy" id="1048983"/>
    <lineage>
        <taxon>Bacteria</taxon>
        <taxon>Pseudomonadati</taxon>
        <taxon>Bacteroidota</taxon>
        <taxon>Cytophagia</taxon>
        <taxon>Cytophagales</taxon>
        <taxon>Cytophagaceae</taxon>
        <taxon>Anditalea</taxon>
    </lineage>
</organism>
<sequence length="485" mass="53709">MKNLLIISLILVGALVGYIIFTTFTFSSKQIQPDPAEKILIPNSAIENFSRALSIPTISHEDPANFDPSAFYEFARFLKEAYPLSSSQLEITYINEFSIIYKWEGSDNSLPPIILMGHIDVVPVEDPTQWTEPPFSGNIRDGKIWGRGAIDDKISVIGNMEAVEILLQEEYKPNRTVYLCFGHDEEIGGEKGASAIVDHLKNRGVNAAFVLDEGFAITQGMVPGITKDVALIGTAEKGFVTLELSVSIEGGHSSMPAHETSIDVMAKAVTKLKDNPFPYLISQPVQDFMAYAGPEMNSFTSRMAFANPSIFRPLIISTLSKEPSGNALIRTTTSPTIFRAGIKDNIIPIQAKATVNFRTLPGTTMQDVKDRVLTLIDDDRIVIKEGTFNSEAPGSSQVETFGYETLHQSIKEIFPQVIVAPNLVLGATDSRHYYPISDQIYRFVPFYLNKDNISTFHGTDEHLAISDLENAIRFYRQLILNATSK</sequence>
<dbReference type="GO" id="GO:0006520">
    <property type="term" value="P:amino acid metabolic process"/>
    <property type="evidence" value="ECO:0007669"/>
    <property type="project" value="UniProtKB-ARBA"/>
</dbReference>
<protein>
    <recommendedName>
        <fullName evidence="6">Peptidase M20 dimerisation domain-containing protein</fullName>
    </recommendedName>
</protein>
<keyword evidence="3" id="KW-0479">Metal-binding</keyword>
<evidence type="ECO:0000259" key="6">
    <source>
        <dbReference type="Pfam" id="PF07687"/>
    </source>
</evidence>
<dbReference type="Pfam" id="PF01546">
    <property type="entry name" value="Peptidase_M20"/>
    <property type="match status" value="1"/>
</dbReference>
<dbReference type="SUPFAM" id="SSF55031">
    <property type="entry name" value="Bacterial exopeptidase dimerisation domain"/>
    <property type="match status" value="1"/>
</dbReference>
<dbReference type="PANTHER" id="PTHR45962">
    <property type="entry name" value="N-FATTY-ACYL-AMINO ACID SYNTHASE/HYDROLASE PM20D1"/>
    <property type="match status" value="1"/>
</dbReference>
<dbReference type="InterPro" id="IPR011650">
    <property type="entry name" value="Peptidase_M20_dimer"/>
</dbReference>
<dbReference type="GO" id="GO:0006508">
    <property type="term" value="P:proteolysis"/>
    <property type="evidence" value="ECO:0007669"/>
    <property type="project" value="UniProtKB-KW"/>
</dbReference>
<proteinExistence type="inferred from homology"/>
<evidence type="ECO:0000313" key="8">
    <source>
        <dbReference type="Proteomes" id="UP000027821"/>
    </source>
</evidence>
<evidence type="ECO:0000256" key="1">
    <source>
        <dbReference type="ARBA" id="ARBA00006247"/>
    </source>
</evidence>
<dbReference type="Gene3D" id="1.10.150.900">
    <property type="match status" value="1"/>
</dbReference>
<dbReference type="GO" id="GO:0016810">
    <property type="term" value="F:hydrolase activity, acting on carbon-nitrogen (but not peptide) bonds"/>
    <property type="evidence" value="ECO:0007669"/>
    <property type="project" value="UniProtKB-ARBA"/>
</dbReference>
<keyword evidence="4" id="KW-0378">Hydrolase</keyword>
<feature type="domain" description="Peptidase M20 dimerisation" evidence="6">
    <location>
        <begin position="234"/>
        <end position="378"/>
    </location>
</feature>
<dbReference type="InterPro" id="IPR047177">
    <property type="entry name" value="Pept_M20A"/>
</dbReference>
<evidence type="ECO:0000256" key="2">
    <source>
        <dbReference type="ARBA" id="ARBA00022670"/>
    </source>
</evidence>
<dbReference type="GO" id="GO:0046872">
    <property type="term" value="F:metal ion binding"/>
    <property type="evidence" value="ECO:0007669"/>
    <property type="project" value="UniProtKB-KW"/>
</dbReference>